<evidence type="ECO:0000256" key="3">
    <source>
        <dbReference type="ARBA" id="ARBA00022741"/>
    </source>
</evidence>
<dbReference type="CDD" id="cd03255">
    <property type="entry name" value="ABC_MJ0796_LolCDE_FtsE"/>
    <property type="match status" value="1"/>
</dbReference>
<protein>
    <submittedName>
        <fullName evidence="6">ABC-type antimicrobial peptide transport system, ATPase component</fullName>
    </submittedName>
</protein>
<dbReference type="GO" id="GO:0016887">
    <property type="term" value="F:ATP hydrolysis activity"/>
    <property type="evidence" value="ECO:0007669"/>
    <property type="project" value="InterPro"/>
</dbReference>
<keyword evidence="4" id="KW-0067">ATP-binding</keyword>
<dbReference type="GO" id="GO:0022857">
    <property type="term" value="F:transmembrane transporter activity"/>
    <property type="evidence" value="ECO:0007669"/>
    <property type="project" value="UniProtKB-ARBA"/>
</dbReference>
<comment type="similarity">
    <text evidence="1">Belongs to the ABC transporter superfamily.</text>
</comment>
<dbReference type="PANTHER" id="PTHR42798">
    <property type="entry name" value="LIPOPROTEIN-RELEASING SYSTEM ATP-BINDING PROTEIN LOLD"/>
    <property type="match status" value="1"/>
</dbReference>
<dbReference type="PANTHER" id="PTHR42798:SF2">
    <property type="entry name" value="ABC TRANSPORTER ATP-BINDING PROTEIN MG467-RELATED"/>
    <property type="match status" value="1"/>
</dbReference>
<dbReference type="GO" id="GO:0005524">
    <property type="term" value="F:ATP binding"/>
    <property type="evidence" value="ECO:0007669"/>
    <property type="project" value="UniProtKB-KW"/>
</dbReference>
<accession>A0A3B0YIS0</accession>
<sequence>MPEPIIYTSSLGKQVKSSAETLTILDNITLEIKPGETVAIVGESGSGKSTLLGLLAGLDQASSGTVNLLGENLNTLNEDGRALLRAGRVGFVFQSFQLLAGLSALENVMLPLELGKHSQCREQASQLLTSIGLGHRLSHLPGQLSGGEQQRVAVARAYATNPDILFADEPTGNLDQKTGHQIIDLLFEFNQKQHTTLVLVTHDEQLSKRCDTVFRLSEGKLLT</sequence>
<keyword evidence="3" id="KW-0547">Nucleotide-binding</keyword>
<reference evidence="6" key="1">
    <citation type="submission" date="2018-06" db="EMBL/GenBank/DDBJ databases">
        <authorList>
            <person name="Zhirakovskaya E."/>
        </authorList>
    </citation>
    <scope>NUCLEOTIDE SEQUENCE</scope>
</reference>
<dbReference type="PROSITE" id="PS50893">
    <property type="entry name" value="ABC_TRANSPORTER_2"/>
    <property type="match status" value="1"/>
</dbReference>
<dbReference type="Gene3D" id="3.40.50.300">
    <property type="entry name" value="P-loop containing nucleotide triphosphate hydrolases"/>
    <property type="match status" value="1"/>
</dbReference>
<evidence type="ECO:0000313" key="6">
    <source>
        <dbReference type="EMBL" id="VAW80858.1"/>
    </source>
</evidence>
<evidence type="ECO:0000256" key="1">
    <source>
        <dbReference type="ARBA" id="ARBA00005417"/>
    </source>
</evidence>
<dbReference type="EMBL" id="UOFL01000205">
    <property type="protein sequence ID" value="VAW80858.1"/>
    <property type="molecule type" value="Genomic_DNA"/>
</dbReference>
<evidence type="ECO:0000259" key="5">
    <source>
        <dbReference type="PROSITE" id="PS50893"/>
    </source>
</evidence>
<dbReference type="InterPro" id="IPR017871">
    <property type="entry name" value="ABC_transporter-like_CS"/>
</dbReference>
<dbReference type="InterPro" id="IPR017911">
    <property type="entry name" value="MacB-like_ATP-bd"/>
</dbReference>
<feature type="domain" description="ABC transporter" evidence="5">
    <location>
        <begin position="6"/>
        <end position="222"/>
    </location>
</feature>
<proteinExistence type="inferred from homology"/>
<gene>
    <name evidence="6" type="ORF">MNBD_GAMMA12-2417</name>
</gene>
<dbReference type="Pfam" id="PF00005">
    <property type="entry name" value="ABC_tran"/>
    <property type="match status" value="1"/>
</dbReference>
<evidence type="ECO:0000256" key="4">
    <source>
        <dbReference type="ARBA" id="ARBA00022840"/>
    </source>
</evidence>
<organism evidence="6">
    <name type="scientific">hydrothermal vent metagenome</name>
    <dbReference type="NCBI Taxonomy" id="652676"/>
    <lineage>
        <taxon>unclassified sequences</taxon>
        <taxon>metagenomes</taxon>
        <taxon>ecological metagenomes</taxon>
    </lineage>
</organism>
<dbReference type="SMART" id="SM00382">
    <property type="entry name" value="AAA"/>
    <property type="match status" value="1"/>
</dbReference>
<evidence type="ECO:0000256" key="2">
    <source>
        <dbReference type="ARBA" id="ARBA00022448"/>
    </source>
</evidence>
<dbReference type="SUPFAM" id="SSF52540">
    <property type="entry name" value="P-loop containing nucleoside triphosphate hydrolases"/>
    <property type="match status" value="1"/>
</dbReference>
<name>A0A3B0YIS0_9ZZZZ</name>
<dbReference type="FunFam" id="3.40.50.300:FF:000032">
    <property type="entry name" value="Export ABC transporter ATP-binding protein"/>
    <property type="match status" value="1"/>
</dbReference>
<dbReference type="InterPro" id="IPR003439">
    <property type="entry name" value="ABC_transporter-like_ATP-bd"/>
</dbReference>
<keyword evidence="2" id="KW-0813">Transport</keyword>
<dbReference type="InterPro" id="IPR003593">
    <property type="entry name" value="AAA+_ATPase"/>
</dbReference>
<dbReference type="AlphaFoldDB" id="A0A3B0YIS0"/>
<dbReference type="PROSITE" id="PS00211">
    <property type="entry name" value="ABC_TRANSPORTER_1"/>
    <property type="match status" value="1"/>
</dbReference>
<dbReference type="InterPro" id="IPR027417">
    <property type="entry name" value="P-loop_NTPase"/>
</dbReference>
<dbReference type="GO" id="GO:0098796">
    <property type="term" value="C:membrane protein complex"/>
    <property type="evidence" value="ECO:0007669"/>
    <property type="project" value="UniProtKB-ARBA"/>
</dbReference>